<dbReference type="PANTHER" id="PTHR35007:SF1">
    <property type="entry name" value="PILUS ASSEMBLY PROTEIN"/>
    <property type="match status" value="1"/>
</dbReference>
<keyword evidence="5 6" id="KW-0472">Membrane</keyword>
<dbReference type="InterPro" id="IPR018076">
    <property type="entry name" value="T2SS_GspF_dom"/>
</dbReference>
<evidence type="ECO:0000256" key="1">
    <source>
        <dbReference type="ARBA" id="ARBA00004651"/>
    </source>
</evidence>
<evidence type="ECO:0000256" key="3">
    <source>
        <dbReference type="ARBA" id="ARBA00022692"/>
    </source>
</evidence>
<sequence length="310" mass="35321">MNLSWIALTGSIFTLIAGIYYAVQSRNTRKTYKRMYTWFDKKKQQERRSFVLLIGDKYDDSELAETLKKKLIQGDIPLKPSEYMGIYILLLAALTFVNVTLLGLYTMMGFLFAYLIVAVGSKLYLSSRKNKRTESFNQQLPEVCRMMANGIKAGQTIPQAIEMVGRDIKAPSKVEFQQMDYQLKLGDSLELVMNEFRERVSSNDINIFVSTILIQQRVGGNLAEVLTNMAETLEERSRVHKEIKTITAESRSVAYILMGMPVLMALMMNLFIKGFLNVLFTPFGLLIFAGFAAMNFVAFVIIKRITTIRV</sequence>
<dbReference type="GO" id="GO:0005886">
    <property type="term" value="C:plasma membrane"/>
    <property type="evidence" value="ECO:0007669"/>
    <property type="project" value="UniProtKB-SubCell"/>
</dbReference>
<name>A0A431WLG4_9BACI</name>
<feature type="domain" description="Type II secretion system protein GspF" evidence="7">
    <location>
        <begin position="144"/>
        <end position="268"/>
    </location>
</feature>
<comment type="caution">
    <text evidence="8">The sequence shown here is derived from an EMBL/GenBank/DDBJ whole genome shotgun (WGS) entry which is preliminary data.</text>
</comment>
<comment type="subcellular location">
    <subcellularLocation>
        <location evidence="1">Cell membrane</location>
        <topology evidence="1">Multi-pass membrane protein</topology>
    </subcellularLocation>
</comment>
<organism evidence="8 9">
    <name type="scientific">Bacillus yapensis</name>
    <dbReference type="NCBI Taxonomy" id="2492960"/>
    <lineage>
        <taxon>Bacteria</taxon>
        <taxon>Bacillati</taxon>
        <taxon>Bacillota</taxon>
        <taxon>Bacilli</taxon>
        <taxon>Bacillales</taxon>
        <taxon>Bacillaceae</taxon>
        <taxon>Bacillus</taxon>
    </lineage>
</organism>
<evidence type="ECO:0000313" key="9">
    <source>
        <dbReference type="Proteomes" id="UP000271374"/>
    </source>
</evidence>
<proteinExistence type="predicted"/>
<dbReference type="EMBL" id="RXNT01000001">
    <property type="protein sequence ID" value="RTR36330.1"/>
    <property type="molecule type" value="Genomic_DNA"/>
</dbReference>
<keyword evidence="3 6" id="KW-0812">Transmembrane</keyword>
<dbReference type="RefSeq" id="WP_126405572.1">
    <property type="nucleotide sequence ID" value="NZ_RXNT01000001.1"/>
</dbReference>
<keyword evidence="9" id="KW-1185">Reference proteome</keyword>
<dbReference type="Gene3D" id="1.20.81.30">
    <property type="entry name" value="Type II secretion system (T2SS), domain F"/>
    <property type="match status" value="1"/>
</dbReference>
<keyword evidence="4 6" id="KW-1133">Transmembrane helix</keyword>
<feature type="transmembrane region" description="Helical" evidence="6">
    <location>
        <begin position="107"/>
        <end position="125"/>
    </location>
</feature>
<reference evidence="8 9" key="1">
    <citation type="submission" date="2018-12" db="EMBL/GenBank/DDBJ databases">
        <title>Bacillus yapensis draft genome sequence.</title>
        <authorList>
            <person name="Yu L."/>
            <person name="Xu X."/>
            <person name="Tang X."/>
        </authorList>
    </citation>
    <scope>NUCLEOTIDE SEQUENCE [LARGE SCALE GENOMIC DNA]</scope>
    <source>
        <strain evidence="8 9">XXST-01</strain>
    </source>
</reference>
<dbReference type="InterPro" id="IPR042094">
    <property type="entry name" value="T2SS_GspF_sf"/>
</dbReference>
<dbReference type="Proteomes" id="UP000271374">
    <property type="component" value="Unassembled WGS sequence"/>
</dbReference>
<dbReference type="AlphaFoldDB" id="A0A431WLG4"/>
<evidence type="ECO:0000256" key="2">
    <source>
        <dbReference type="ARBA" id="ARBA00022475"/>
    </source>
</evidence>
<feature type="transmembrane region" description="Helical" evidence="6">
    <location>
        <begin position="83"/>
        <end position="101"/>
    </location>
</feature>
<evidence type="ECO:0000256" key="4">
    <source>
        <dbReference type="ARBA" id="ARBA00022989"/>
    </source>
</evidence>
<feature type="transmembrane region" description="Helical" evidence="6">
    <location>
        <begin position="278"/>
        <end position="302"/>
    </location>
</feature>
<evidence type="ECO:0000256" key="6">
    <source>
        <dbReference type="SAM" id="Phobius"/>
    </source>
</evidence>
<evidence type="ECO:0000259" key="7">
    <source>
        <dbReference type="Pfam" id="PF00482"/>
    </source>
</evidence>
<dbReference type="OrthoDB" id="9803381at2"/>
<evidence type="ECO:0000313" key="8">
    <source>
        <dbReference type="EMBL" id="RTR36330.1"/>
    </source>
</evidence>
<dbReference type="Pfam" id="PF00482">
    <property type="entry name" value="T2SSF"/>
    <property type="match status" value="1"/>
</dbReference>
<gene>
    <name evidence="8" type="ORF">EKG37_01880</name>
</gene>
<feature type="transmembrane region" description="Helical" evidence="6">
    <location>
        <begin position="253"/>
        <end position="272"/>
    </location>
</feature>
<feature type="transmembrane region" description="Helical" evidence="6">
    <location>
        <begin position="6"/>
        <end position="23"/>
    </location>
</feature>
<accession>A0A431WLG4</accession>
<evidence type="ECO:0000256" key="5">
    <source>
        <dbReference type="ARBA" id="ARBA00023136"/>
    </source>
</evidence>
<protein>
    <recommendedName>
        <fullName evidence="7">Type II secretion system protein GspF domain-containing protein</fullName>
    </recommendedName>
</protein>
<keyword evidence="2" id="KW-1003">Cell membrane</keyword>
<dbReference type="PANTHER" id="PTHR35007">
    <property type="entry name" value="INTEGRAL MEMBRANE PROTEIN-RELATED"/>
    <property type="match status" value="1"/>
</dbReference>